<evidence type="ECO:0000256" key="5">
    <source>
        <dbReference type="ARBA" id="ARBA00022898"/>
    </source>
</evidence>
<dbReference type="InterPro" id="IPR004839">
    <property type="entry name" value="Aminotransferase_I/II_large"/>
</dbReference>
<keyword evidence="4" id="KW-0808">Transferase</keyword>
<accession>A0A0F7SLJ2</accession>
<dbReference type="Pfam" id="PF00155">
    <property type="entry name" value="Aminotran_1_2"/>
    <property type="match status" value="1"/>
</dbReference>
<dbReference type="InterPro" id="IPR004838">
    <property type="entry name" value="NHTrfase_class1_PyrdxlP-BS"/>
</dbReference>
<dbReference type="SUPFAM" id="SSF53383">
    <property type="entry name" value="PLP-dependent transferases"/>
    <property type="match status" value="1"/>
</dbReference>
<comment type="similarity">
    <text evidence="2">Belongs to the class-I pyridoxal-phosphate-dependent aminotransferase family.</text>
</comment>
<dbReference type="PANTHER" id="PTHR46383:SF1">
    <property type="entry name" value="ASPARTATE AMINOTRANSFERASE"/>
    <property type="match status" value="1"/>
</dbReference>
<keyword evidence="5" id="KW-0663">Pyridoxal phosphate</keyword>
<dbReference type="GO" id="GO:0008483">
    <property type="term" value="F:transaminase activity"/>
    <property type="evidence" value="ECO:0007669"/>
    <property type="project" value="UniProtKB-KW"/>
</dbReference>
<dbReference type="Gene3D" id="3.90.1150.10">
    <property type="entry name" value="Aspartate Aminotransferase, domain 1"/>
    <property type="match status" value="1"/>
</dbReference>
<protein>
    <submittedName>
        <fullName evidence="7">1-aminocyclopropane-1-carboxylate synthase, and related proteins</fullName>
    </submittedName>
</protein>
<evidence type="ECO:0000256" key="4">
    <source>
        <dbReference type="ARBA" id="ARBA00022679"/>
    </source>
</evidence>
<dbReference type="InterPro" id="IPR015424">
    <property type="entry name" value="PyrdxlP-dep_Trfase"/>
</dbReference>
<dbReference type="NCBIfam" id="NF005732">
    <property type="entry name" value="PRK07550.1"/>
    <property type="match status" value="1"/>
</dbReference>
<evidence type="ECO:0000256" key="1">
    <source>
        <dbReference type="ARBA" id="ARBA00001933"/>
    </source>
</evidence>
<dbReference type="Gene3D" id="3.40.640.10">
    <property type="entry name" value="Type I PLP-dependent aspartate aminotransferase-like (Major domain)"/>
    <property type="match status" value="1"/>
</dbReference>
<dbReference type="GO" id="GO:0006520">
    <property type="term" value="P:amino acid metabolic process"/>
    <property type="evidence" value="ECO:0007669"/>
    <property type="project" value="InterPro"/>
</dbReference>
<comment type="cofactor">
    <cofactor evidence="1">
        <name>pyridoxal 5'-phosphate</name>
        <dbReference type="ChEBI" id="CHEBI:597326"/>
    </cofactor>
</comment>
<evidence type="ECO:0000256" key="3">
    <source>
        <dbReference type="ARBA" id="ARBA00022576"/>
    </source>
</evidence>
<organism evidence="7">
    <name type="scientific">Phaffia rhodozyma</name>
    <name type="common">Yeast</name>
    <name type="synonym">Xanthophyllomyces dendrorhous</name>
    <dbReference type="NCBI Taxonomy" id="264483"/>
    <lineage>
        <taxon>Eukaryota</taxon>
        <taxon>Fungi</taxon>
        <taxon>Dikarya</taxon>
        <taxon>Basidiomycota</taxon>
        <taxon>Agaricomycotina</taxon>
        <taxon>Tremellomycetes</taxon>
        <taxon>Cystofilobasidiales</taxon>
        <taxon>Mrakiaceae</taxon>
        <taxon>Phaffia</taxon>
    </lineage>
</organism>
<dbReference type="InterPro" id="IPR015422">
    <property type="entry name" value="PyrdxlP-dep_Trfase_small"/>
</dbReference>
<dbReference type="PROSITE" id="PS00105">
    <property type="entry name" value="AA_TRANSFER_CLASS_1"/>
    <property type="match status" value="1"/>
</dbReference>
<evidence type="ECO:0000259" key="6">
    <source>
        <dbReference type="Pfam" id="PF00155"/>
    </source>
</evidence>
<reference evidence="7" key="1">
    <citation type="submission" date="2014-08" db="EMBL/GenBank/DDBJ databases">
        <authorList>
            <person name="Sharma Rahul"/>
            <person name="Thines Marco"/>
        </authorList>
    </citation>
    <scope>NUCLEOTIDE SEQUENCE</scope>
</reference>
<dbReference type="InterPro" id="IPR050596">
    <property type="entry name" value="AspAT/PAT-like"/>
</dbReference>
<name>A0A0F7SLJ2_PHARH</name>
<dbReference type="CDD" id="cd00609">
    <property type="entry name" value="AAT_like"/>
    <property type="match status" value="1"/>
</dbReference>
<proteinExistence type="inferred from homology"/>
<dbReference type="GO" id="GO:0030170">
    <property type="term" value="F:pyridoxal phosphate binding"/>
    <property type="evidence" value="ECO:0007669"/>
    <property type="project" value="InterPro"/>
</dbReference>
<dbReference type="EMBL" id="LN483326">
    <property type="protein sequence ID" value="CDZ98274.1"/>
    <property type="molecule type" value="Genomic_DNA"/>
</dbReference>
<dbReference type="InterPro" id="IPR015421">
    <property type="entry name" value="PyrdxlP-dep_Trfase_major"/>
</dbReference>
<keyword evidence="3" id="KW-0032">Aminotransferase</keyword>
<dbReference type="PANTHER" id="PTHR46383">
    <property type="entry name" value="ASPARTATE AMINOTRANSFERASE"/>
    <property type="match status" value="1"/>
</dbReference>
<sequence>MPPRFSATKRVRSTDSPPIPLIASWAADYDPSTNLGRPLIGMSQGVPGSPPNPSFTKRLSEVVTDPSSSKYGAILGDIALRESLADDYKDVYGQDNPKWGDGSGAGVQVEDFAVVCGANMAFMATIMTLCEEGDEVIIPFPSYFNQTMTMTLLSVKPVLLYTQSPSFIPTVEDCRKLISPRTKAITLVTPNNPTGAIYPPETLAEFAGLAREHSIALILDETYRDFLPPIQTDRPDVHIRGKAHRLFDTPLWRECVISMFSFSKSYAIPGHRLGVLVADPSFLNSVSTVLDCMQINPPRPSQIALAPIMKDLRSGLIQTSLQFTKLLAVFSETLSTCPGWEVLSSGAFYAFVAHPFKGHSSLRVCEVLAKKYGVMTLPGTTFAGGSDVDDVATINGHGAATVNGHGKVKKVKAGGQWLRFAVANVAEDQVRAVGDRLRSMKLEDLE</sequence>
<evidence type="ECO:0000313" key="7">
    <source>
        <dbReference type="EMBL" id="CDZ98274.1"/>
    </source>
</evidence>
<feature type="domain" description="Aminotransferase class I/classII large" evidence="6">
    <location>
        <begin position="39"/>
        <end position="383"/>
    </location>
</feature>
<dbReference type="AlphaFoldDB" id="A0A0F7SLJ2"/>
<evidence type="ECO:0000256" key="2">
    <source>
        <dbReference type="ARBA" id="ARBA00007441"/>
    </source>
</evidence>